<dbReference type="OrthoDB" id="373923at2157"/>
<reference evidence="1 2" key="1">
    <citation type="submission" date="2020-10" db="EMBL/GenBank/DDBJ databases">
        <title>Complete genome sequence of Thermosphaera aggregans strain 3507.</title>
        <authorList>
            <person name="Zayulina K.S."/>
            <person name="Elcheninov A.G."/>
            <person name="Toshchakov S.V."/>
            <person name="Kublanov I.V."/>
            <person name="Kochetkova T.V."/>
        </authorList>
    </citation>
    <scope>NUCLEOTIDE SEQUENCE [LARGE SCALE GENOMIC DNA]</scope>
    <source>
        <strain evidence="1 2">3507</strain>
    </source>
</reference>
<evidence type="ECO:0000313" key="1">
    <source>
        <dbReference type="EMBL" id="QOR94259.1"/>
    </source>
</evidence>
<dbReference type="Proteomes" id="UP000593766">
    <property type="component" value="Chromosome"/>
</dbReference>
<dbReference type="EMBL" id="CP063144">
    <property type="protein sequence ID" value="QOR94259.1"/>
    <property type="molecule type" value="Genomic_DNA"/>
</dbReference>
<dbReference type="KEGG" id="tcs:IMZ38_06490"/>
<protein>
    <submittedName>
        <fullName evidence="1">Uncharacterized protein</fullName>
    </submittedName>
</protein>
<accession>A0A7M1UQJ6</accession>
<dbReference type="AlphaFoldDB" id="A0A7M1UQJ6"/>
<sequence>MVVKYSVNSGVIGVDGRVFMTPQASVKSTGPVTGLVSPQKLFIEGVLPENFKVIEEADALTIEGASVDFEGKTIMEKFNVEVEKLDGYSKPLILYIGGEKKLEVKVNNKYVFHTLEASFSIEKGYYVLNFLAAPVKMVWIYLAEGRIDLTSNMLKTMINVR</sequence>
<proteinExistence type="predicted"/>
<organism evidence="1 2">
    <name type="scientific">Thermosphaera chiliense</name>
    <dbReference type="NCBI Taxonomy" id="3402707"/>
    <lineage>
        <taxon>Archaea</taxon>
        <taxon>Thermoproteota</taxon>
        <taxon>Thermoprotei</taxon>
        <taxon>Desulfurococcales</taxon>
        <taxon>Desulfurococcaceae</taxon>
        <taxon>Thermosphaera</taxon>
    </lineage>
</organism>
<dbReference type="GeneID" id="59455050"/>
<name>A0A7M1UQJ6_9CREN</name>
<evidence type="ECO:0000313" key="2">
    <source>
        <dbReference type="Proteomes" id="UP000593766"/>
    </source>
</evidence>
<gene>
    <name evidence="1" type="ORF">IMZ38_06490</name>
</gene>
<keyword evidence="2" id="KW-1185">Reference proteome</keyword>
<dbReference type="RefSeq" id="WP_193436060.1">
    <property type="nucleotide sequence ID" value="NZ_CP063144.1"/>
</dbReference>